<sequence length="556" mass="60803">MFFKSAVLYLSVAGVGAVEEKIKLFTPATKVIDYAALSYDKTIVTSLLYAETDESFDSALSVYMSGGNSKSMAELTVKGGLPVAIPKLTKLTAKGMDGRDVTGVAETDYAVGDSVIHFLYPVKDSLEDPSDCRVGGLPKSRQVTNGCLVESGKVFIHNVDDPISYEYKVDENNINGRTVADLSTLAHSRMRPSPDADFFQVFQPFVDYYGTADYAHEIINAAFHDGSTHFLNGNFRDYLSDTAYEARLEIIDKGIAILSAGMYALKQLEEAVYNCDQKCKDGDCSDTTTALHALDIGVALYVGASDNLFFDAANRQCAHFATCHGDNPSEGVAHVNSKIFIHFMQMQSFLQQGKCDDARPLVNSIASQMWVPLIQGILRYSWILTDQNPDSLITSKAHQASGATYAAAILPMIHQCNPEPANLIHENMKIRNTNVNVDFKAVREALEGCYEHLGVTCDDVGGLVSGISDEGVVKYHELTQPCDHITPAEASGSKSTPSKKSSSGRKTFGYILLVIILAGGCRYMFYRKKQLEKSSRNEAKFDPNTPEQPLDKAELA</sequence>
<keyword evidence="2" id="KW-1133">Transmembrane helix</keyword>
<protein>
    <submittedName>
        <fullName evidence="4">Uncharacterized protein</fullName>
    </submittedName>
</protein>
<evidence type="ECO:0000256" key="1">
    <source>
        <dbReference type="SAM" id="MobiDB-lite"/>
    </source>
</evidence>
<dbReference type="AlphaFoldDB" id="A0A7S3L9H1"/>
<feature type="region of interest" description="Disordered" evidence="1">
    <location>
        <begin position="533"/>
        <end position="556"/>
    </location>
</feature>
<feature type="compositionally biased region" description="Low complexity" evidence="1">
    <location>
        <begin position="491"/>
        <end position="504"/>
    </location>
</feature>
<keyword evidence="2" id="KW-0472">Membrane</keyword>
<evidence type="ECO:0000313" key="4">
    <source>
        <dbReference type="EMBL" id="CAE0414482.1"/>
    </source>
</evidence>
<dbReference type="EMBL" id="HBIM01014733">
    <property type="protein sequence ID" value="CAE0414482.1"/>
    <property type="molecule type" value="Transcribed_RNA"/>
</dbReference>
<name>A0A7S3L9H1_9STRA</name>
<keyword evidence="3" id="KW-0732">Signal</keyword>
<proteinExistence type="predicted"/>
<feature type="region of interest" description="Disordered" evidence="1">
    <location>
        <begin position="484"/>
        <end position="504"/>
    </location>
</feature>
<accession>A0A7S3L9H1</accession>
<feature type="transmembrane region" description="Helical" evidence="2">
    <location>
        <begin position="507"/>
        <end position="526"/>
    </location>
</feature>
<keyword evidence="2" id="KW-0812">Transmembrane</keyword>
<feature type="chain" id="PRO_5030558517" evidence="3">
    <location>
        <begin position="18"/>
        <end position="556"/>
    </location>
</feature>
<organism evidence="4">
    <name type="scientific">Amphora coffeiformis</name>
    <dbReference type="NCBI Taxonomy" id="265554"/>
    <lineage>
        <taxon>Eukaryota</taxon>
        <taxon>Sar</taxon>
        <taxon>Stramenopiles</taxon>
        <taxon>Ochrophyta</taxon>
        <taxon>Bacillariophyta</taxon>
        <taxon>Bacillariophyceae</taxon>
        <taxon>Bacillariophycidae</taxon>
        <taxon>Thalassiophysales</taxon>
        <taxon>Catenulaceae</taxon>
        <taxon>Amphora</taxon>
    </lineage>
</organism>
<evidence type="ECO:0000256" key="3">
    <source>
        <dbReference type="SAM" id="SignalP"/>
    </source>
</evidence>
<reference evidence="4" key="1">
    <citation type="submission" date="2021-01" db="EMBL/GenBank/DDBJ databases">
        <authorList>
            <person name="Corre E."/>
            <person name="Pelletier E."/>
            <person name="Niang G."/>
            <person name="Scheremetjew M."/>
            <person name="Finn R."/>
            <person name="Kale V."/>
            <person name="Holt S."/>
            <person name="Cochrane G."/>
            <person name="Meng A."/>
            <person name="Brown T."/>
            <person name="Cohen L."/>
        </authorList>
    </citation>
    <scope>NUCLEOTIDE SEQUENCE</scope>
    <source>
        <strain evidence="4">CCMP127</strain>
    </source>
</reference>
<dbReference type="InterPro" id="IPR011643">
    <property type="entry name" value="HCR1"/>
</dbReference>
<feature type="signal peptide" evidence="3">
    <location>
        <begin position="1"/>
        <end position="17"/>
    </location>
</feature>
<evidence type="ECO:0000256" key="2">
    <source>
        <dbReference type="SAM" id="Phobius"/>
    </source>
</evidence>
<dbReference type="Pfam" id="PF07692">
    <property type="entry name" value="Fea1"/>
    <property type="match status" value="1"/>
</dbReference>
<gene>
    <name evidence="4" type="ORF">ACOF00016_LOCUS11723</name>
</gene>